<dbReference type="GO" id="GO:0000976">
    <property type="term" value="F:transcription cis-regulatory region binding"/>
    <property type="evidence" value="ECO:0007669"/>
    <property type="project" value="TreeGrafter"/>
</dbReference>
<reference evidence="7" key="1">
    <citation type="submission" date="2015-07" db="EMBL/GenBank/DDBJ databases">
        <authorList>
            <person name="Rodrigo-Torres Lidia"/>
            <person name="Arahal R.David."/>
        </authorList>
    </citation>
    <scope>NUCLEOTIDE SEQUENCE [LARGE SCALE GENOMIC DNA]</scope>
    <source>
        <strain evidence="7">CECT 5096</strain>
    </source>
</reference>
<name>A0A0M7ALM9_9HYPH</name>
<keyword evidence="2 4" id="KW-0238">DNA-binding</keyword>
<dbReference type="Pfam" id="PF00440">
    <property type="entry name" value="TetR_N"/>
    <property type="match status" value="1"/>
</dbReference>
<dbReference type="InterPro" id="IPR041479">
    <property type="entry name" value="TetR_CgmR_C"/>
</dbReference>
<evidence type="ECO:0000256" key="4">
    <source>
        <dbReference type="PROSITE-ProRule" id="PRU00335"/>
    </source>
</evidence>
<proteinExistence type="predicted"/>
<dbReference type="Pfam" id="PF17937">
    <property type="entry name" value="TetR_C_28"/>
    <property type="match status" value="1"/>
</dbReference>
<accession>A0A0M7ALM9</accession>
<dbReference type="PRINTS" id="PR00455">
    <property type="entry name" value="HTHTETR"/>
</dbReference>
<dbReference type="PANTHER" id="PTHR30055">
    <property type="entry name" value="HTH-TYPE TRANSCRIPTIONAL REGULATOR RUTR"/>
    <property type="match status" value="1"/>
</dbReference>
<dbReference type="InterPro" id="IPR050109">
    <property type="entry name" value="HTH-type_TetR-like_transc_reg"/>
</dbReference>
<keyword evidence="3" id="KW-0804">Transcription</keyword>
<feature type="domain" description="HTH tetR-type" evidence="5">
    <location>
        <begin position="9"/>
        <end position="69"/>
    </location>
</feature>
<dbReference type="PROSITE" id="PS50977">
    <property type="entry name" value="HTH_TETR_2"/>
    <property type="match status" value="1"/>
</dbReference>
<evidence type="ECO:0000256" key="2">
    <source>
        <dbReference type="ARBA" id="ARBA00023125"/>
    </source>
</evidence>
<evidence type="ECO:0000313" key="7">
    <source>
        <dbReference type="Proteomes" id="UP000049983"/>
    </source>
</evidence>
<dbReference type="Proteomes" id="UP000049983">
    <property type="component" value="Unassembled WGS sequence"/>
</dbReference>
<keyword evidence="1" id="KW-0805">Transcription regulation</keyword>
<dbReference type="PANTHER" id="PTHR30055:SF234">
    <property type="entry name" value="HTH-TYPE TRANSCRIPTIONAL REGULATOR BETI"/>
    <property type="match status" value="1"/>
</dbReference>
<dbReference type="GO" id="GO:0003700">
    <property type="term" value="F:DNA-binding transcription factor activity"/>
    <property type="evidence" value="ECO:0007669"/>
    <property type="project" value="TreeGrafter"/>
</dbReference>
<feature type="DNA-binding region" description="H-T-H motif" evidence="4">
    <location>
        <begin position="32"/>
        <end position="51"/>
    </location>
</feature>
<keyword evidence="7" id="KW-1185">Reference proteome</keyword>
<dbReference type="AlphaFoldDB" id="A0A0M7ALM9"/>
<evidence type="ECO:0000256" key="1">
    <source>
        <dbReference type="ARBA" id="ARBA00023015"/>
    </source>
</evidence>
<dbReference type="Gene3D" id="1.10.357.10">
    <property type="entry name" value="Tetracycline Repressor, domain 2"/>
    <property type="match status" value="1"/>
</dbReference>
<dbReference type="OrthoDB" id="9809772at2"/>
<dbReference type="InterPro" id="IPR001647">
    <property type="entry name" value="HTH_TetR"/>
</dbReference>
<organism evidence="6 7">
    <name type="scientific">Roseibium album</name>
    <dbReference type="NCBI Taxonomy" id="311410"/>
    <lineage>
        <taxon>Bacteria</taxon>
        <taxon>Pseudomonadati</taxon>
        <taxon>Pseudomonadota</taxon>
        <taxon>Alphaproteobacteria</taxon>
        <taxon>Hyphomicrobiales</taxon>
        <taxon>Stappiaceae</taxon>
        <taxon>Roseibium</taxon>
    </lineage>
</organism>
<protein>
    <submittedName>
        <fullName evidence="6">Transcriptional regulator BetI</fullName>
    </submittedName>
</protein>
<dbReference type="EMBL" id="CXWC01000012">
    <property type="protein sequence ID" value="CTQ75567.1"/>
    <property type="molecule type" value="Genomic_DNA"/>
</dbReference>
<dbReference type="RefSeq" id="WP_055118517.1">
    <property type="nucleotide sequence ID" value="NZ_CXWA01000008.1"/>
</dbReference>
<sequence length="184" mass="20302">MARPSRNAQTSKSEILTAAIEVIRRSGAPSLTIDAVAEESGFSKGGVLYNFPTKDALITGMVEFLVGQFEADVLEARTKNLQSRSPTLCGMIDVTERWLETKRDVAQAVLATTADRPELSEPFLRVKTGLKNAIARETDQFGKAMAIWASLEGLHFSVAHCVSILTEDERAEVLKELRHRLEQD</sequence>
<dbReference type="InterPro" id="IPR009057">
    <property type="entry name" value="Homeodomain-like_sf"/>
</dbReference>
<gene>
    <name evidence="6" type="ORF">LA5096_04447</name>
</gene>
<dbReference type="SUPFAM" id="SSF46689">
    <property type="entry name" value="Homeodomain-like"/>
    <property type="match status" value="1"/>
</dbReference>
<evidence type="ECO:0000259" key="5">
    <source>
        <dbReference type="PROSITE" id="PS50977"/>
    </source>
</evidence>
<evidence type="ECO:0000313" key="6">
    <source>
        <dbReference type="EMBL" id="CTQ75567.1"/>
    </source>
</evidence>
<dbReference type="STRING" id="311410.LA5095_04256"/>
<evidence type="ECO:0000256" key="3">
    <source>
        <dbReference type="ARBA" id="ARBA00023163"/>
    </source>
</evidence>
<dbReference type="GeneID" id="97671739"/>